<sequence length="790" mass="88513">MVQRGNGDGAGSASKPSKASQVDIQSSKSRARAQNTDEELPHQKKRLRVSRACDQCRKRRDRCDGEQPACRQCVNAKRSCTYNASSKKRGLPAGYVRAMELLLGIVFSHINGSEDLISTLLDAEEDLIETTSLEPHNASTRSLLDVWRKSQVVKQMERLSAIAESAEDDDLLLKRFEDRLIHALSVTSGRLTAHIDHIVPDMTDYDDEGPVTMDNSEPQTLAMSLDQITDLSPSLDMQHEVNQISGTKENLQLPPNWRQLLDIYFANTHCWFPISQKHDLLRPAYELANSSRDQHIHLASGDYAFLWAVFTYSSYPCPQSNRKADATDHNEQDPFSPSRLEALALSLVSHDQPSYDAGHIRAVLVLALHNIRRASWTSAWLLVGQAVYLAVDLTIIPPVDLERPHSRTTSIDDSDRRAVLGCFALDTLISAHLRRRPYLSRTEFTSIGLVQVNGNEEWEAWQPVDSNSVIEFPNLSIGPGRMLSIFNQFLTLMAILNDLVQYSDTLSVENEVWKVSDNLKNWKEQLPSHCQISANQSTNRGTVVSQQILNLNLAYTAVDGALSIKRQALLHSSGGSIPATLLSETRQLISVIVQHIHILKQFSLPPTFEIYLLFCNQFMALPRSMPTQPEVDDLIYEIKELISQIGATWREPHPVPEISLHAANSIQDPIAGNASTVRETTFPAAARLSDAGLKSYQTPTSSYLYQLEQHSQLSHSSNVEQGVILPSLYDQGTENPLTNSLTNESEEDTLFNSLAMLDPVDWTANQPEFMEHLGFMPDFNQADYQSYFNQ</sequence>
<dbReference type="Gene3D" id="4.10.240.10">
    <property type="entry name" value="Zn(2)-C6 fungal-type DNA-binding domain"/>
    <property type="match status" value="1"/>
</dbReference>
<proteinExistence type="predicted"/>
<name>A0A6A6U8F5_9PEZI</name>
<dbReference type="GO" id="GO:0006351">
    <property type="term" value="P:DNA-templated transcription"/>
    <property type="evidence" value="ECO:0007669"/>
    <property type="project" value="InterPro"/>
</dbReference>
<accession>A0A6A6U8F5</accession>
<dbReference type="GO" id="GO:0045944">
    <property type="term" value="P:positive regulation of transcription by RNA polymerase II"/>
    <property type="evidence" value="ECO:0007669"/>
    <property type="project" value="TreeGrafter"/>
</dbReference>
<dbReference type="PANTHER" id="PTHR47655">
    <property type="entry name" value="QUINIC ACID UTILIZATION ACTIVATOR"/>
    <property type="match status" value="1"/>
</dbReference>
<evidence type="ECO:0000313" key="6">
    <source>
        <dbReference type="Proteomes" id="UP000799302"/>
    </source>
</evidence>
<dbReference type="Proteomes" id="UP000799302">
    <property type="component" value="Unassembled WGS sequence"/>
</dbReference>
<evidence type="ECO:0000259" key="4">
    <source>
        <dbReference type="PROSITE" id="PS50048"/>
    </source>
</evidence>
<evidence type="ECO:0000256" key="3">
    <source>
        <dbReference type="SAM" id="MobiDB-lite"/>
    </source>
</evidence>
<gene>
    <name evidence="5" type="ORF">BT63DRAFT_425855</name>
</gene>
<keyword evidence="6" id="KW-1185">Reference proteome</keyword>
<dbReference type="OrthoDB" id="3364175at2759"/>
<dbReference type="EMBL" id="MU004236">
    <property type="protein sequence ID" value="KAF2668549.1"/>
    <property type="molecule type" value="Genomic_DNA"/>
</dbReference>
<dbReference type="SMART" id="SM00066">
    <property type="entry name" value="GAL4"/>
    <property type="match status" value="1"/>
</dbReference>
<feature type="compositionally biased region" description="Low complexity" evidence="3">
    <location>
        <begin position="11"/>
        <end position="20"/>
    </location>
</feature>
<evidence type="ECO:0000313" key="5">
    <source>
        <dbReference type="EMBL" id="KAF2668549.1"/>
    </source>
</evidence>
<dbReference type="CDD" id="cd12148">
    <property type="entry name" value="fungal_TF_MHR"/>
    <property type="match status" value="1"/>
</dbReference>
<feature type="compositionally biased region" description="Polar residues" evidence="3">
    <location>
        <begin position="22"/>
        <end position="34"/>
    </location>
</feature>
<dbReference type="PANTHER" id="PTHR47655:SF2">
    <property type="entry name" value="QUINIC ACID UTILIZATION ACTIVATOR"/>
    <property type="match status" value="1"/>
</dbReference>
<reference evidence="5" key="1">
    <citation type="journal article" date="2020" name="Stud. Mycol.">
        <title>101 Dothideomycetes genomes: a test case for predicting lifestyles and emergence of pathogens.</title>
        <authorList>
            <person name="Haridas S."/>
            <person name="Albert R."/>
            <person name="Binder M."/>
            <person name="Bloem J."/>
            <person name="Labutti K."/>
            <person name="Salamov A."/>
            <person name="Andreopoulos B."/>
            <person name="Baker S."/>
            <person name="Barry K."/>
            <person name="Bills G."/>
            <person name="Bluhm B."/>
            <person name="Cannon C."/>
            <person name="Castanera R."/>
            <person name="Culley D."/>
            <person name="Daum C."/>
            <person name="Ezra D."/>
            <person name="Gonzalez J."/>
            <person name="Henrissat B."/>
            <person name="Kuo A."/>
            <person name="Liang C."/>
            <person name="Lipzen A."/>
            <person name="Lutzoni F."/>
            <person name="Magnuson J."/>
            <person name="Mondo S."/>
            <person name="Nolan M."/>
            <person name="Ohm R."/>
            <person name="Pangilinan J."/>
            <person name="Park H.-J."/>
            <person name="Ramirez L."/>
            <person name="Alfaro M."/>
            <person name="Sun H."/>
            <person name="Tritt A."/>
            <person name="Yoshinaga Y."/>
            <person name="Zwiers L.-H."/>
            <person name="Turgeon B."/>
            <person name="Goodwin S."/>
            <person name="Spatafora J."/>
            <person name="Crous P."/>
            <person name="Grigoriev I."/>
        </authorList>
    </citation>
    <scope>NUCLEOTIDE SEQUENCE</scope>
    <source>
        <strain evidence="5">CBS 115976</strain>
    </source>
</reference>
<dbReference type="Pfam" id="PF04082">
    <property type="entry name" value="Fungal_trans"/>
    <property type="match status" value="1"/>
</dbReference>
<dbReference type="GO" id="GO:0008270">
    <property type="term" value="F:zinc ion binding"/>
    <property type="evidence" value="ECO:0007669"/>
    <property type="project" value="InterPro"/>
</dbReference>
<dbReference type="AlphaFoldDB" id="A0A6A6U8F5"/>
<evidence type="ECO:0000256" key="2">
    <source>
        <dbReference type="ARBA" id="ARBA00023242"/>
    </source>
</evidence>
<protein>
    <recommendedName>
        <fullName evidence="4">Zn(2)-C6 fungal-type domain-containing protein</fullName>
    </recommendedName>
</protein>
<evidence type="ECO:0000256" key="1">
    <source>
        <dbReference type="ARBA" id="ARBA00022723"/>
    </source>
</evidence>
<dbReference type="SMART" id="SM00906">
    <property type="entry name" value="Fungal_trans"/>
    <property type="match status" value="1"/>
</dbReference>
<dbReference type="PROSITE" id="PS00463">
    <property type="entry name" value="ZN2_CY6_FUNGAL_1"/>
    <property type="match status" value="1"/>
</dbReference>
<feature type="domain" description="Zn(2)-C6 fungal-type" evidence="4">
    <location>
        <begin position="52"/>
        <end position="82"/>
    </location>
</feature>
<organism evidence="5 6">
    <name type="scientific">Microthyrium microscopicum</name>
    <dbReference type="NCBI Taxonomy" id="703497"/>
    <lineage>
        <taxon>Eukaryota</taxon>
        <taxon>Fungi</taxon>
        <taxon>Dikarya</taxon>
        <taxon>Ascomycota</taxon>
        <taxon>Pezizomycotina</taxon>
        <taxon>Dothideomycetes</taxon>
        <taxon>Dothideomycetes incertae sedis</taxon>
        <taxon>Microthyriales</taxon>
        <taxon>Microthyriaceae</taxon>
        <taxon>Microthyrium</taxon>
    </lineage>
</organism>
<dbReference type="CDD" id="cd00067">
    <property type="entry name" value="GAL4"/>
    <property type="match status" value="1"/>
</dbReference>
<feature type="region of interest" description="Disordered" evidence="3">
    <location>
        <begin position="1"/>
        <end position="43"/>
    </location>
</feature>
<keyword evidence="2" id="KW-0539">Nucleus</keyword>
<keyword evidence="1" id="KW-0479">Metal-binding</keyword>
<dbReference type="InterPro" id="IPR036864">
    <property type="entry name" value="Zn2-C6_fun-type_DNA-bd_sf"/>
</dbReference>
<dbReference type="InterPro" id="IPR052783">
    <property type="entry name" value="Metabolic/Drug-Res_Regulator"/>
</dbReference>
<dbReference type="InterPro" id="IPR007219">
    <property type="entry name" value="XnlR_reg_dom"/>
</dbReference>
<dbReference type="Pfam" id="PF00172">
    <property type="entry name" value="Zn_clus"/>
    <property type="match status" value="1"/>
</dbReference>
<dbReference type="InterPro" id="IPR001138">
    <property type="entry name" value="Zn2Cys6_DnaBD"/>
</dbReference>
<dbReference type="PROSITE" id="PS50048">
    <property type="entry name" value="ZN2_CY6_FUNGAL_2"/>
    <property type="match status" value="1"/>
</dbReference>
<dbReference type="GO" id="GO:0000981">
    <property type="term" value="F:DNA-binding transcription factor activity, RNA polymerase II-specific"/>
    <property type="evidence" value="ECO:0007669"/>
    <property type="project" value="InterPro"/>
</dbReference>
<dbReference type="GO" id="GO:0003677">
    <property type="term" value="F:DNA binding"/>
    <property type="evidence" value="ECO:0007669"/>
    <property type="project" value="InterPro"/>
</dbReference>
<dbReference type="SUPFAM" id="SSF57701">
    <property type="entry name" value="Zn2/Cys6 DNA-binding domain"/>
    <property type="match status" value="1"/>
</dbReference>
<feature type="compositionally biased region" description="Gly residues" evidence="3">
    <location>
        <begin position="1"/>
        <end position="10"/>
    </location>
</feature>